<gene>
    <name evidence="6" type="ORF">GQ61_04015</name>
</gene>
<reference evidence="6 7" key="1">
    <citation type="submission" date="2014-06" db="EMBL/GenBank/DDBJ databases">
        <title>The genome of the endonuclear symbiont Nucleicultrix amoebiphila.</title>
        <authorList>
            <person name="Schulz F."/>
            <person name="Horn M."/>
        </authorList>
    </citation>
    <scope>NUCLEOTIDE SEQUENCE [LARGE SCALE GENOMIC DNA]</scope>
    <source>
        <strain evidence="6 7">FS5</strain>
    </source>
</reference>
<evidence type="ECO:0000256" key="3">
    <source>
        <dbReference type="ARBA" id="ARBA00023157"/>
    </source>
</evidence>
<feature type="domain" description="Thioredoxin" evidence="5">
    <location>
        <begin position="29"/>
        <end position="169"/>
    </location>
</feature>
<dbReference type="PANTHER" id="PTHR42852:SF6">
    <property type="entry name" value="THIOL:DISULFIDE INTERCHANGE PROTEIN DSBE"/>
    <property type="match status" value="1"/>
</dbReference>
<evidence type="ECO:0000256" key="1">
    <source>
        <dbReference type="ARBA" id="ARBA00004196"/>
    </source>
</evidence>
<keyword evidence="4" id="KW-0676">Redox-active center</keyword>
<keyword evidence="3" id="KW-1015">Disulfide bond</keyword>
<dbReference type="EMBL" id="CP008743">
    <property type="protein sequence ID" value="ARN84618.1"/>
    <property type="molecule type" value="Genomic_DNA"/>
</dbReference>
<dbReference type="GO" id="GO:0030313">
    <property type="term" value="C:cell envelope"/>
    <property type="evidence" value="ECO:0007669"/>
    <property type="project" value="UniProtKB-SubCell"/>
</dbReference>
<proteinExistence type="predicted"/>
<name>A0A1W6N4C9_9PROT</name>
<comment type="subcellular location">
    <subcellularLocation>
        <location evidence="1">Cell envelope</location>
    </subcellularLocation>
</comment>
<keyword evidence="2" id="KW-0201">Cytochrome c-type biogenesis</keyword>
<dbReference type="Gene3D" id="3.40.30.10">
    <property type="entry name" value="Glutaredoxin"/>
    <property type="match status" value="1"/>
</dbReference>
<dbReference type="Proteomes" id="UP000237351">
    <property type="component" value="Chromosome"/>
</dbReference>
<protein>
    <recommendedName>
        <fullName evidence="5">Thioredoxin domain-containing protein</fullName>
    </recommendedName>
</protein>
<dbReference type="InterPro" id="IPR000866">
    <property type="entry name" value="AhpC/TSA"/>
</dbReference>
<dbReference type="GO" id="GO:0016209">
    <property type="term" value="F:antioxidant activity"/>
    <property type="evidence" value="ECO:0007669"/>
    <property type="project" value="InterPro"/>
</dbReference>
<dbReference type="GO" id="GO:0016491">
    <property type="term" value="F:oxidoreductase activity"/>
    <property type="evidence" value="ECO:0007669"/>
    <property type="project" value="InterPro"/>
</dbReference>
<dbReference type="PANTHER" id="PTHR42852">
    <property type="entry name" value="THIOL:DISULFIDE INTERCHANGE PROTEIN DSBE"/>
    <property type="match status" value="1"/>
</dbReference>
<evidence type="ECO:0000259" key="5">
    <source>
        <dbReference type="PROSITE" id="PS51352"/>
    </source>
</evidence>
<evidence type="ECO:0000313" key="6">
    <source>
        <dbReference type="EMBL" id="ARN84618.1"/>
    </source>
</evidence>
<dbReference type="InterPro" id="IPR050553">
    <property type="entry name" value="Thioredoxin_ResA/DsbE_sf"/>
</dbReference>
<dbReference type="KEGG" id="naf:GQ61_04015"/>
<dbReference type="PROSITE" id="PS51352">
    <property type="entry name" value="THIOREDOXIN_2"/>
    <property type="match status" value="1"/>
</dbReference>
<dbReference type="InterPro" id="IPR013766">
    <property type="entry name" value="Thioredoxin_domain"/>
</dbReference>
<sequence length="189" mass="21849">MSTFFKSIPVLFTIIWASSGFAYPSRFEPMEPKNIEPFSFFDAHKKAHTLEEFKGKIVILSYWSTRCSPCIKEMPSLDRLASKFPDVVVLNLCRDKKESTDIQKVFDQHNIKNLKVWIDLERSGPLIFHSTGTPTTYVISKEGKLLGRYVGAAEWDSQAMLDLVETYRKGEFPVLPKNLWERFLMLFKG</sequence>
<dbReference type="STRING" id="1414854.GQ61_04015"/>
<dbReference type="InterPro" id="IPR036249">
    <property type="entry name" value="Thioredoxin-like_sf"/>
</dbReference>
<organism evidence="6 7">
    <name type="scientific">Candidatus Nucleicultrix amoebiphila FS5</name>
    <dbReference type="NCBI Taxonomy" id="1414854"/>
    <lineage>
        <taxon>Bacteria</taxon>
        <taxon>Pseudomonadati</taxon>
        <taxon>Pseudomonadota</taxon>
        <taxon>Alphaproteobacteria</taxon>
        <taxon>Holosporales</taxon>
        <taxon>Candidatus Nucleicultricaceae</taxon>
        <taxon>Candidatus Nucleicultrix</taxon>
    </lineage>
</organism>
<accession>A0A1W6N4C9</accession>
<dbReference type="AlphaFoldDB" id="A0A1W6N4C9"/>
<evidence type="ECO:0000256" key="2">
    <source>
        <dbReference type="ARBA" id="ARBA00022748"/>
    </source>
</evidence>
<evidence type="ECO:0000256" key="4">
    <source>
        <dbReference type="ARBA" id="ARBA00023284"/>
    </source>
</evidence>
<dbReference type="SUPFAM" id="SSF52833">
    <property type="entry name" value="Thioredoxin-like"/>
    <property type="match status" value="1"/>
</dbReference>
<dbReference type="OrthoDB" id="9799347at2"/>
<keyword evidence="7" id="KW-1185">Reference proteome</keyword>
<dbReference type="Pfam" id="PF00578">
    <property type="entry name" value="AhpC-TSA"/>
    <property type="match status" value="1"/>
</dbReference>
<dbReference type="GO" id="GO:0017004">
    <property type="term" value="P:cytochrome complex assembly"/>
    <property type="evidence" value="ECO:0007669"/>
    <property type="project" value="UniProtKB-KW"/>
</dbReference>
<dbReference type="CDD" id="cd02966">
    <property type="entry name" value="TlpA_like_family"/>
    <property type="match status" value="1"/>
</dbReference>
<dbReference type="RefSeq" id="WP_085784064.1">
    <property type="nucleotide sequence ID" value="NZ_CP008743.1"/>
</dbReference>
<evidence type="ECO:0000313" key="7">
    <source>
        <dbReference type="Proteomes" id="UP000237351"/>
    </source>
</evidence>